<name>A0A4E0S0J4_FASHE</name>
<comment type="caution">
    <text evidence="2">The sequence shown here is derived from an EMBL/GenBank/DDBJ whole genome shotgun (WGS) entry which is preliminary data.</text>
</comment>
<feature type="region of interest" description="Disordered" evidence="1">
    <location>
        <begin position="104"/>
        <end position="127"/>
    </location>
</feature>
<accession>A0A4E0S0J4</accession>
<gene>
    <name evidence="2" type="ORF">D915_005549</name>
</gene>
<feature type="region of interest" description="Disordered" evidence="1">
    <location>
        <begin position="303"/>
        <end position="328"/>
    </location>
</feature>
<evidence type="ECO:0000313" key="3">
    <source>
        <dbReference type="Proteomes" id="UP000230066"/>
    </source>
</evidence>
<organism evidence="2 3">
    <name type="scientific">Fasciola hepatica</name>
    <name type="common">Liver fluke</name>
    <dbReference type="NCBI Taxonomy" id="6192"/>
    <lineage>
        <taxon>Eukaryota</taxon>
        <taxon>Metazoa</taxon>
        <taxon>Spiralia</taxon>
        <taxon>Lophotrochozoa</taxon>
        <taxon>Platyhelminthes</taxon>
        <taxon>Trematoda</taxon>
        <taxon>Digenea</taxon>
        <taxon>Plagiorchiida</taxon>
        <taxon>Echinostomata</taxon>
        <taxon>Echinostomatoidea</taxon>
        <taxon>Fasciolidae</taxon>
        <taxon>Fasciola</taxon>
    </lineage>
</organism>
<protein>
    <submittedName>
        <fullName evidence="2">Uncharacterized protein</fullName>
    </submittedName>
</protein>
<dbReference type="Proteomes" id="UP000230066">
    <property type="component" value="Unassembled WGS sequence"/>
</dbReference>
<dbReference type="EMBL" id="JXXN02002030">
    <property type="protein sequence ID" value="THD23640.1"/>
    <property type="molecule type" value="Genomic_DNA"/>
</dbReference>
<keyword evidence="3" id="KW-1185">Reference proteome</keyword>
<sequence>MLDVENVRLHELRLIGISEGKIRTRDSTIGDEDSNSRQMDLDGKNVTSLTAERNSTKVMSSRTKSIGPSTTRNAKAITDATPDNPQLGYKAADISVVGCEPPQKISENSLTKNSSRCRSTGIPNHRSRSSMQNLEIAIQNIISPLDEENTRIPVANLPQPTPVRVSQNGAKFAPGIDPNNVMLYKTVSDFIGGQLERVSVDWQCLQPLSPKEIKTKALLSNSGNKFNFPASKICFGNNSANSAITNQYSISSEKSPASLYPQPTTPLDLGGYEFMSDLSASFEASLLASLKGAAMGPSNTRYCDTEHSHQKLPSDTGNPERACSPDETNRSDIHATAGFHDLPVPQRVQALPIRNHHTFSHISKPMNDHTMSIMKNTEHHRHLIHKGASFSDQESSLATTTAGLVSLFNFSIVREQLDPGILATRRPSATNDVGFEDMEAMRQRLVPVDPKSSISHTDSLDETSLLITADNSVASKAFDFT</sequence>
<dbReference type="AlphaFoldDB" id="A0A4E0S0J4"/>
<evidence type="ECO:0000313" key="2">
    <source>
        <dbReference type="EMBL" id="THD23640.1"/>
    </source>
</evidence>
<reference evidence="2" key="1">
    <citation type="submission" date="2019-03" db="EMBL/GenBank/DDBJ databases">
        <title>Improved annotation for the trematode Fasciola hepatica.</title>
        <authorList>
            <person name="Choi Y.-J."/>
            <person name="Martin J."/>
            <person name="Mitreva M."/>
        </authorList>
    </citation>
    <scope>NUCLEOTIDE SEQUENCE [LARGE SCALE GENOMIC DNA]</scope>
</reference>
<feature type="compositionally biased region" description="Polar residues" evidence="1">
    <location>
        <begin position="105"/>
        <end position="122"/>
    </location>
</feature>
<feature type="region of interest" description="Disordered" evidence="1">
    <location>
        <begin position="53"/>
        <end position="72"/>
    </location>
</feature>
<proteinExistence type="predicted"/>
<evidence type="ECO:0000256" key="1">
    <source>
        <dbReference type="SAM" id="MobiDB-lite"/>
    </source>
</evidence>